<dbReference type="GO" id="GO:0005886">
    <property type="term" value="C:plasma membrane"/>
    <property type="evidence" value="ECO:0007669"/>
    <property type="project" value="TreeGrafter"/>
</dbReference>
<evidence type="ECO:0008006" key="8">
    <source>
        <dbReference type="Google" id="ProtNLM"/>
    </source>
</evidence>
<feature type="compositionally biased region" description="Low complexity" evidence="2">
    <location>
        <begin position="1192"/>
        <end position="1221"/>
    </location>
</feature>
<dbReference type="GO" id="GO:0006897">
    <property type="term" value="P:endocytosis"/>
    <property type="evidence" value="ECO:0007669"/>
    <property type="project" value="TreeGrafter"/>
</dbReference>
<evidence type="ECO:0000313" key="7">
    <source>
        <dbReference type="Proteomes" id="UP000799118"/>
    </source>
</evidence>
<feature type="domain" description="EH" evidence="4">
    <location>
        <begin position="318"/>
        <end position="407"/>
    </location>
</feature>
<proteinExistence type="predicted"/>
<sequence length="1345" mass="140577">MSGSSSFSPTQAELALVGEIFKKYDTNKFGVITGDVAVRVFGGAKLQPSVLGEIWAIADEENNGWLSKKGVSIALRLIGYAQKGEKITAELISKPGPVPVVDGISTVATHNTGMSIPRPSTMAPSLPPFTPEDRTKFLNMFMRLEPQDGLLGGEKARDIFVKSKLPNDKLLQIWNLADTQDRGALDSTDFAIGMYLIQGVMSNQIPVIPTSLPPGLYQQAAGLSTPSVRTHSTGTSGSFSPSATQSSFPQNRNIQPQYTGQSILQPQSTGMAAPKKPLVAPTLPARRTGPSSIGSSAFGIPQTSSPAPQPQWDVTAAEKASSDGYFDTLDTAKVGYIEGDIAVPFMLESKLSGEVLAQVWDLADLHNDGRLTRDGFAVAMHLIQKKLAGGEIPLTLPPSLIPPSMRQGPNGGVTASPFSPVGQQMYQVSTPEPQKDLFSFEDPTPPPSASASAGPFNVPMQPTGSQQQPSAFVSSSNFASPSIFASQSNSQDPFAAASASKDLLSDDDEPTASSHPLEDQSAEIGNTQNQLNSTNKSFTTTKNERITLEQTLANQAAQLSALQTQLSSAKAAYETETKLLETLRARFSTQSAEIDKTRTELITAESDLSAMRVEKTEIEGSFMRDKEEARELNRKAFETGQQIEALKAETEKAKKEAKQQKGLLAIAKKQLSSKEAERAKVEKELAEAQAATVAVTQEKDEVEAELERITNAIPSIVPAPAVAAQSTHPERTPSGDSLTFAAAHALPTTPEIGSPASNKSNNPFERLAKSDPSTPRSQSPFLPFSNAGVPSPVVNGNAERTADVSLDDPFGFSQAFDAPPAPAPVVETLAPAEDVNGLDLGTQTPKPPLATLDLEPDSPTTPTTAHTEEFATPPSTAEGGHASPIRKTTEEVIASKFPDLGDVVASPVSAPASASSIETPTTSNMPGHFGDPSEDGHDTTDLASLKEVEPEESDSSDEEDEVPLAALKAKATDAASATNGQAGAASFDDVFGVTPSNGNAAPAETKDVFGVPLKTESASPFGDATTQVASPTEAGVNAFDEAMGKISSTGPAASSATPQFSFDTAFDDNFDFGTASAANSSFPPVPVNGATSATANGSDGFESLFVTPPSNGVAASPAARPVSTFLPNVDASSPPPSAGPVAAPPVASGPSFDEVFSGFDSSPAIKLSSPSPTETSVPAPAPIPVPSPAPVAPTKTPSTPTQKPFPVTTSSPSQSSIARSASPPPRQKSPPVRTGSPKPRPSTASSSKDGHEKEKNPPRHSKLSIRLPFGKKKKQDSAPPPPPPSQFLTPPAEEPERTGSPAVEDDVEAVKQLTAMGFTRSQAVGALEKYAYDVPRALNSLLGQP</sequence>
<organism evidence="6 7">
    <name type="scientific">Gymnopus androsaceus JB14</name>
    <dbReference type="NCBI Taxonomy" id="1447944"/>
    <lineage>
        <taxon>Eukaryota</taxon>
        <taxon>Fungi</taxon>
        <taxon>Dikarya</taxon>
        <taxon>Basidiomycota</taxon>
        <taxon>Agaricomycotina</taxon>
        <taxon>Agaricomycetes</taxon>
        <taxon>Agaricomycetidae</taxon>
        <taxon>Agaricales</taxon>
        <taxon>Marasmiineae</taxon>
        <taxon>Omphalotaceae</taxon>
        <taxon>Gymnopus</taxon>
    </lineage>
</organism>
<dbReference type="Proteomes" id="UP000799118">
    <property type="component" value="Unassembled WGS sequence"/>
</dbReference>
<dbReference type="SMART" id="SM00165">
    <property type="entry name" value="UBA"/>
    <property type="match status" value="1"/>
</dbReference>
<dbReference type="GO" id="GO:0005737">
    <property type="term" value="C:cytoplasm"/>
    <property type="evidence" value="ECO:0007669"/>
    <property type="project" value="TreeGrafter"/>
</dbReference>
<dbReference type="PROSITE" id="PS50222">
    <property type="entry name" value="EF_HAND_2"/>
    <property type="match status" value="1"/>
</dbReference>
<feature type="region of interest" description="Disordered" evidence="2">
    <location>
        <begin position="1124"/>
        <end position="1306"/>
    </location>
</feature>
<dbReference type="SUPFAM" id="SSF46934">
    <property type="entry name" value="UBA-like"/>
    <property type="match status" value="1"/>
</dbReference>
<dbReference type="SMART" id="SM00027">
    <property type="entry name" value="EH"/>
    <property type="match status" value="3"/>
</dbReference>
<evidence type="ECO:0000259" key="4">
    <source>
        <dbReference type="PROSITE" id="PS50031"/>
    </source>
</evidence>
<dbReference type="InterPro" id="IPR011992">
    <property type="entry name" value="EF-hand-dom_pair"/>
</dbReference>
<feature type="compositionally biased region" description="Basic and acidic residues" evidence="2">
    <location>
        <begin position="934"/>
        <end position="948"/>
    </location>
</feature>
<feature type="compositionally biased region" description="Acidic residues" evidence="2">
    <location>
        <begin position="949"/>
        <end position="962"/>
    </location>
</feature>
<feature type="region of interest" description="Disordered" evidence="2">
    <location>
        <begin position="223"/>
        <end position="254"/>
    </location>
</feature>
<dbReference type="SUPFAM" id="SSF47473">
    <property type="entry name" value="EF-hand"/>
    <property type="match status" value="3"/>
</dbReference>
<feature type="compositionally biased region" description="Basic and acidic residues" evidence="2">
    <location>
        <begin position="1248"/>
        <end position="1257"/>
    </location>
</feature>
<dbReference type="PROSITE" id="PS50031">
    <property type="entry name" value="EH"/>
    <property type="match status" value="3"/>
</dbReference>
<protein>
    <recommendedName>
        <fullName evidence="8">EF-hand</fullName>
    </recommendedName>
</protein>
<dbReference type="InterPro" id="IPR015940">
    <property type="entry name" value="UBA"/>
</dbReference>
<dbReference type="Pfam" id="PF12763">
    <property type="entry name" value="EH"/>
    <property type="match status" value="3"/>
</dbReference>
<feature type="compositionally biased region" description="Pro residues" evidence="2">
    <location>
        <begin position="1179"/>
        <end position="1191"/>
    </location>
</feature>
<dbReference type="CDD" id="cd00052">
    <property type="entry name" value="EH"/>
    <property type="match status" value="3"/>
</dbReference>
<feature type="compositionally biased region" description="Polar residues" evidence="2">
    <location>
        <begin position="460"/>
        <end position="492"/>
    </location>
</feature>
<keyword evidence="1" id="KW-0175">Coiled coil</keyword>
<feature type="region of interest" description="Disordered" evidence="2">
    <location>
        <begin position="720"/>
        <end position="796"/>
    </location>
</feature>
<feature type="compositionally biased region" description="Low complexity" evidence="2">
    <location>
        <begin position="963"/>
        <end position="980"/>
    </location>
</feature>
<reference evidence="6" key="1">
    <citation type="journal article" date="2019" name="Environ. Microbiol.">
        <title>Fungal ecological strategies reflected in gene transcription - a case study of two litter decomposers.</title>
        <authorList>
            <person name="Barbi F."/>
            <person name="Kohler A."/>
            <person name="Barry K."/>
            <person name="Baskaran P."/>
            <person name="Daum C."/>
            <person name="Fauchery L."/>
            <person name="Ihrmark K."/>
            <person name="Kuo A."/>
            <person name="LaButti K."/>
            <person name="Lipzen A."/>
            <person name="Morin E."/>
            <person name="Grigoriev I.V."/>
            <person name="Henrissat B."/>
            <person name="Lindahl B."/>
            <person name="Martin F."/>
        </authorList>
    </citation>
    <scope>NUCLEOTIDE SEQUENCE</scope>
    <source>
        <strain evidence="6">JB14</strain>
    </source>
</reference>
<dbReference type="Gene3D" id="1.10.238.10">
    <property type="entry name" value="EF-hand"/>
    <property type="match status" value="3"/>
</dbReference>
<dbReference type="OrthoDB" id="524326at2759"/>
<feature type="compositionally biased region" description="Polar residues" evidence="2">
    <location>
        <begin position="771"/>
        <end position="780"/>
    </location>
</feature>
<feature type="domain" description="EF-hand" evidence="5">
    <location>
        <begin position="351"/>
        <end position="386"/>
    </location>
</feature>
<name>A0A6A4IDZ5_9AGAR</name>
<keyword evidence="7" id="KW-1185">Reference proteome</keyword>
<dbReference type="Gene3D" id="1.10.8.10">
    <property type="entry name" value="DNA helicase RuvA subunit, C-terminal domain"/>
    <property type="match status" value="1"/>
</dbReference>
<feature type="compositionally biased region" description="Basic residues" evidence="2">
    <location>
        <begin position="1258"/>
        <end position="1274"/>
    </location>
</feature>
<evidence type="ECO:0000256" key="2">
    <source>
        <dbReference type="SAM" id="MobiDB-lite"/>
    </source>
</evidence>
<feature type="compositionally biased region" description="Low complexity" evidence="2">
    <location>
        <begin position="1139"/>
        <end position="1151"/>
    </location>
</feature>
<feature type="domain" description="EH" evidence="4">
    <location>
        <begin position="133"/>
        <end position="223"/>
    </location>
</feature>
<dbReference type="InterPro" id="IPR009060">
    <property type="entry name" value="UBA-like_sf"/>
</dbReference>
<dbReference type="GO" id="GO:0016197">
    <property type="term" value="P:endosomal transport"/>
    <property type="evidence" value="ECO:0007669"/>
    <property type="project" value="TreeGrafter"/>
</dbReference>
<gene>
    <name evidence="6" type="ORF">BT96DRAFT_914923</name>
</gene>
<evidence type="ECO:0000259" key="3">
    <source>
        <dbReference type="PROSITE" id="PS50030"/>
    </source>
</evidence>
<dbReference type="PANTHER" id="PTHR11216">
    <property type="entry name" value="EH DOMAIN"/>
    <property type="match status" value="1"/>
</dbReference>
<feature type="domain" description="EH" evidence="4">
    <location>
        <begin position="13"/>
        <end position="99"/>
    </location>
</feature>
<accession>A0A6A4IDZ5</accession>
<dbReference type="GO" id="GO:0005509">
    <property type="term" value="F:calcium ion binding"/>
    <property type="evidence" value="ECO:0007669"/>
    <property type="project" value="InterPro"/>
</dbReference>
<feature type="coiled-coil region" evidence="1">
    <location>
        <begin position="629"/>
        <end position="712"/>
    </location>
</feature>
<dbReference type="EMBL" id="ML769398">
    <property type="protein sequence ID" value="KAE9407044.1"/>
    <property type="molecule type" value="Genomic_DNA"/>
</dbReference>
<evidence type="ECO:0000256" key="1">
    <source>
        <dbReference type="SAM" id="Coils"/>
    </source>
</evidence>
<feature type="region of interest" description="Disordered" evidence="2">
    <location>
        <begin position="434"/>
        <end position="535"/>
    </location>
</feature>
<dbReference type="PANTHER" id="PTHR11216:SF170">
    <property type="entry name" value="DYNAMIN ASSOCIATED PROTEIN 160, ISOFORM D"/>
    <property type="match status" value="1"/>
</dbReference>
<evidence type="ECO:0000259" key="5">
    <source>
        <dbReference type="PROSITE" id="PS50222"/>
    </source>
</evidence>
<dbReference type="PROSITE" id="PS50030">
    <property type="entry name" value="UBA"/>
    <property type="match status" value="1"/>
</dbReference>
<feature type="compositionally biased region" description="Low complexity" evidence="2">
    <location>
        <begin position="903"/>
        <end position="916"/>
    </location>
</feature>
<dbReference type="InterPro" id="IPR000261">
    <property type="entry name" value="EH_dom"/>
</dbReference>
<dbReference type="InterPro" id="IPR002048">
    <property type="entry name" value="EF_hand_dom"/>
</dbReference>
<feature type="domain" description="UBA" evidence="3">
    <location>
        <begin position="1304"/>
        <end position="1344"/>
    </location>
</feature>
<evidence type="ECO:0000313" key="6">
    <source>
        <dbReference type="EMBL" id="KAE9407044.1"/>
    </source>
</evidence>
<feature type="region of interest" description="Disordered" evidence="2">
    <location>
        <begin position="835"/>
        <end position="980"/>
    </location>
</feature>